<evidence type="ECO:0000313" key="1">
    <source>
        <dbReference type="EMBL" id="CEI66988.1"/>
    </source>
</evidence>
<evidence type="ECO:0000313" key="2">
    <source>
        <dbReference type="Proteomes" id="UP000245910"/>
    </source>
</evidence>
<dbReference type="AlphaFoldDB" id="A0A2L2TAD3"/>
<reference evidence="2" key="1">
    <citation type="submission" date="2014-10" db="EMBL/GenBank/DDBJ databases">
        <authorList>
            <person name="King R."/>
        </authorList>
    </citation>
    <scope>NUCLEOTIDE SEQUENCE [LARGE SCALE GENOMIC DNA]</scope>
    <source>
        <strain evidence="2">A3/5</strain>
    </source>
</reference>
<accession>A0A2L2TAD3</accession>
<name>A0A2L2TAD3_9HYPO</name>
<organism evidence="1 2">
    <name type="scientific">Fusarium venenatum</name>
    <dbReference type="NCBI Taxonomy" id="56646"/>
    <lineage>
        <taxon>Eukaryota</taxon>
        <taxon>Fungi</taxon>
        <taxon>Dikarya</taxon>
        <taxon>Ascomycota</taxon>
        <taxon>Pezizomycotina</taxon>
        <taxon>Sordariomycetes</taxon>
        <taxon>Hypocreomycetidae</taxon>
        <taxon>Hypocreales</taxon>
        <taxon>Nectriaceae</taxon>
        <taxon>Fusarium</taxon>
    </lineage>
</organism>
<sequence>MPPGPIIPKPSSTQTLHKYILQVGRSHSDRLSGYHHLYDAH</sequence>
<dbReference type="Proteomes" id="UP000245910">
    <property type="component" value="Chromosome I"/>
</dbReference>
<keyword evidence="2" id="KW-1185">Reference proteome</keyword>
<dbReference type="EMBL" id="LN649229">
    <property type="protein sequence ID" value="CEI66988.1"/>
    <property type="molecule type" value="Genomic_DNA"/>
</dbReference>
<proteinExistence type="predicted"/>
<protein>
    <submittedName>
        <fullName evidence="1">Uncharacterized protein</fullName>
    </submittedName>
</protein>